<comment type="similarity">
    <text evidence="2">Belongs to the DapA family.</text>
</comment>
<evidence type="ECO:0000256" key="2">
    <source>
        <dbReference type="PIRNR" id="PIRNR001365"/>
    </source>
</evidence>
<name>A0A1M5NRC7_9BRAD</name>
<dbReference type="PANTHER" id="PTHR12128:SF67">
    <property type="entry name" value="BLR3884 PROTEIN"/>
    <property type="match status" value="1"/>
</dbReference>
<dbReference type="GO" id="GO:0008840">
    <property type="term" value="F:4-hydroxy-tetrahydrodipicolinate synthase activity"/>
    <property type="evidence" value="ECO:0007669"/>
    <property type="project" value="TreeGrafter"/>
</dbReference>
<dbReference type="Gene3D" id="3.20.20.70">
    <property type="entry name" value="Aldolase class I"/>
    <property type="match status" value="1"/>
</dbReference>
<evidence type="ECO:0000256" key="4">
    <source>
        <dbReference type="PIRSR" id="PIRSR001365-2"/>
    </source>
</evidence>
<gene>
    <name evidence="5" type="ORF">SAMN05444169_4793</name>
</gene>
<reference evidence="5 6" key="1">
    <citation type="submission" date="2016-11" db="EMBL/GenBank/DDBJ databases">
        <authorList>
            <person name="Jaros S."/>
            <person name="Januszkiewicz K."/>
            <person name="Wedrychowicz H."/>
        </authorList>
    </citation>
    <scope>NUCLEOTIDE SEQUENCE [LARGE SCALE GENOMIC DNA]</scope>
    <source>
        <strain evidence="5 6">GAS242</strain>
    </source>
</reference>
<dbReference type="SUPFAM" id="SSF51569">
    <property type="entry name" value="Aldolase"/>
    <property type="match status" value="1"/>
</dbReference>
<dbReference type="CDD" id="cd00408">
    <property type="entry name" value="DHDPS-like"/>
    <property type="match status" value="1"/>
</dbReference>
<evidence type="ECO:0000256" key="1">
    <source>
        <dbReference type="ARBA" id="ARBA00023239"/>
    </source>
</evidence>
<dbReference type="SMART" id="SM01130">
    <property type="entry name" value="DHDPS"/>
    <property type="match status" value="1"/>
</dbReference>
<dbReference type="PRINTS" id="PR00146">
    <property type="entry name" value="DHPICSNTHASE"/>
</dbReference>
<dbReference type="AlphaFoldDB" id="A0A1M5NRC7"/>
<dbReference type="RefSeq" id="WP_079568066.1">
    <property type="nucleotide sequence ID" value="NZ_LT670818.1"/>
</dbReference>
<feature type="binding site" evidence="4">
    <location>
        <position position="215"/>
    </location>
    <ligand>
        <name>pyruvate</name>
        <dbReference type="ChEBI" id="CHEBI:15361"/>
    </ligand>
</feature>
<evidence type="ECO:0000313" key="6">
    <source>
        <dbReference type="Proteomes" id="UP000190675"/>
    </source>
</evidence>
<dbReference type="PANTHER" id="PTHR12128">
    <property type="entry name" value="DIHYDRODIPICOLINATE SYNTHASE"/>
    <property type="match status" value="1"/>
</dbReference>
<dbReference type="OrthoDB" id="7157803at2"/>
<dbReference type="Pfam" id="PF00701">
    <property type="entry name" value="DHDPS"/>
    <property type="match status" value="1"/>
</dbReference>
<dbReference type="InterPro" id="IPR002220">
    <property type="entry name" value="DapA-like"/>
</dbReference>
<dbReference type="Proteomes" id="UP000190675">
    <property type="component" value="Chromosome I"/>
</dbReference>
<feature type="active site" description="Proton donor/acceptor" evidence="3">
    <location>
        <position position="142"/>
    </location>
</feature>
<keyword evidence="1 2" id="KW-0456">Lyase</keyword>
<dbReference type="PIRSF" id="PIRSF001365">
    <property type="entry name" value="DHDPS"/>
    <property type="match status" value="1"/>
</dbReference>
<dbReference type="InterPro" id="IPR013785">
    <property type="entry name" value="Aldolase_TIM"/>
</dbReference>
<protein>
    <submittedName>
        <fullName evidence="5">4-hydroxy-tetrahydrodipicolinate synthase</fullName>
    </submittedName>
</protein>
<organism evidence="5 6">
    <name type="scientific">Bradyrhizobium erythrophlei</name>
    <dbReference type="NCBI Taxonomy" id="1437360"/>
    <lineage>
        <taxon>Bacteria</taxon>
        <taxon>Pseudomonadati</taxon>
        <taxon>Pseudomonadota</taxon>
        <taxon>Alphaproteobacteria</taxon>
        <taxon>Hyphomicrobiales</taxon>
        <taxon>Nitrobacteraceae</taxon>
        <taxon>Bradyrhizobium</taxon>
    </lineage>
</organism>
<sequence>MSRRRNRIGGALAPVLTPFDEDREPDFPAFLAHCRWLLDSGAGLAIFGTNSEAASLSTDERIALTEGLIKAGIPADRLMPGTGACSVKDAIRLTRHAVQNGAAGVLMLPPFYFKNVSEEGVFSYYAEVIDAVAEPNLAIYLYHIPQLTQVPITLSLIERLLKRYPRAIAGAKDSSGDWANSKAMIENFANEGFDVFPASEVFLSDSLAIGGAGCISATVNINPAAISALFRALDGGRPTHETRALQARVDEVRRTFQSFELIPAMKSALAHFTGREAWKIVRPPLTPLSRSVQSDLLTKLALLNFEMPVEQ</sequence>
<proteinExistence type="inferred from homology"/>
<evidence type="ECO:0000256" key="3">
    <source>
        <dbReference type="PIRSR" id="PIRSR001365-1"/>
    </source>
</evidence>
<accession>A0A1M5NRC7</accession>
<evidence type="ECO:0000313" key="5">
    <source>
        <dbReference type="EMBL" id="SHG91739.1"/>
    </source>
</evidence>
<feature type="active site" description="Schiff-base intermediate with substrate" evidence="3">
    <location>
        <position position="172"/>
    </location>
</feature>
<dbReference type="EMBL" id="LT670818">
    <property type="protein sequence ID" value="SHG91739.1"/>
    <property type="molecule type" value="Genomic_DNA"/>
</dbReference>